<feature type="compositionally biased region" description="Polar residues" evidence="1">
    <location>
        <begin position="200"/>
        <end position="210"/>
    </location>
</feature>
<feature type="region of interest" description="Disordered" evidence="1">
    <location>
        <begin position="187"/>
        <end position="210"/>
    </location>
</feature>
<name>A0A6A7BJH6_9PLEO</name>
<feature type="domain" description="DUF7607" evidence="2">
    <location>
        <begin position="76"/>
        <end position="184"/>
    </location>
</feature>
<evidence type="ECO:0000259" key="2">
    <source>
        <dbReference type="Pfam" id="PF24580"/>
    </source>
</evidence>
<sequence length="473" mass="53552">MITRPVSENWDHLQRWEQVNDNNEDIDMAELDNLDDENSNGGDPAEDELSDALENENDMAEPSNQTQGRCKLSQEIITRIINECIAHYTEEWEPNKGLLKEEKVVYDTVKMWADAEAKSRRQQLIAHHTAEVEHYTDVLDSLCREITSHPSVTTSTIRRKCKNLEVTINNLELAKWLLSIYELPPDSDSDDDGCNADGGQRQTRNLEPQSTPVTQVLQYATEIADSGSPPGTSPGDAEEALPVGHERCPAANEKTLSYHKTTSDTRIAVTIETHTPSTSALPLQHDSSFESPLNHGDDPEHASITTVRRWKWSDLVKNQDRKRVVMKAIHELRAGDREDLRSRLNLVGRAKLGREVKAYIDMLHRKESRIHGVLARDLLKIGMISNLFVSWWLCDNSFLKPPSRQQVEELKQYLEESLSDFGIFFDLVSTVMKTTFSNEALQHPERPSQAEIIEISDDDEVSGSQQACAIVFD</sequence>
<dbReference type="Pfam" id="PF24580">
    <property type="entry name" value="DUF7607"/>
    <property type="match status" value="1"/>
</dbReference>
<evidence type="ECO:0000313" key="4">
    <source>
        <dbReference type="Proteomes" id="UP000799423"/>
    </source>
</evidence>
<organism evidence="3 4">
    <name type="scientific">Plenodomus tracheiphilus IPT5</name>
    <dbReference type="NCBI Taxonomy" id="1408161"/>
    <lineage>
        <taxon>Eukaryota</taxon>
        <taxon>Fungi</taxon>
        <taxon>Dikarya</taxon>
        <taxon>Ascomycota</taxon>
        <taxon>Pezizomycotina</taxon>
        <taxon>Dothideomycetes</taxon>
        <taxon>Pleosporomycetidae</taxon>
        <taxon>Pleosporales</taxon>
        <taxon>Pleosporineae</taxon>
        <taxon>Leptosphaeriaceae</taxon>
        <taxon>Plenodomus</taxon>
    </lineage>
</organism>
<dbReference type="EMBL" id="MU006293">
    <property type="protein sequence ID" value="KAF2854258.1"/>
    <property type="molecule type" value="Genomic_DNA"/>
</dbReference>
<accession>A0A6A7BJH6</accession>
<dbReference type="AlphaFoldDB" id="A0A6A7BJH6"/>
<dbReference type="OrthoDB" id="3533395at2759"/>
<reference evidence="3" key="1">
    <citation type="submission" date="2020-01" db="EMBL/GenBank/DDBJ databases">
        <authorList>
            <consortium name="DOE Joint Genome Institute"/>
            <person name="Haridas S."/>
            <person name="Albert R."/>
            <person name="Binder M."/>
            <person name="Bloem J."/>
            <person name="Labutti K."/>
            <person name="Salamov A."/>
            <person name="Andreopoulos B."/>
            <person name="Baker S.E."/>
            <person name="Barry K."/>
            <person name="Bills G."/>
            <person name="Bluhm B.H."/>
            <person name="Cannon C."/>
            <person name="Castanera R."/>
            <person name="Culley D.E."/>
            <person name="Daum C."/>
            <person name="Ezra D."/>
            <person name="Gonzalez J.B."/>
            <person name="Henrissat B."/>
            <person name="Kuo A."/>
            <person name="Liang C."/>
            <person name="Lipzen A."/>
            <person name="Lutzoni F."/>
            <person name="Magnuson J."/>
            <person name="Mondo S."/>
            <person name="Nolan M."/>
            <person name="Ohm R."/>
            <person name="Pangilinan J."/>
            <person name="Park H.-J."/>
            <person name="Ramirez L."/>
            <person name="Alfaro M."/>
            <person name="Sun H."/>
            <person name="Tritt A."/>
            <person name="Yoshinaga Y."/>
            <person name="Zwiers L.-H."/>
            <person name="Turgeon B.G."/>
            <person name="Goodwin S.B."/>
            <person name="Spatafora J.W."/>
            <person name="Crous P.W."/>
            <person name="Grigoriev I.V."/>
        </authorList>
    </citation>
    <scope>NUCLEOTIDE SEQUENCE</scope>
    <source>
        <strain evidence="3">IPT5</strain>
    </source>
</reference>
<keyword evidence="4" id="KW-1185">Reference proteome</keyword>
<dbReference type="Proteomes" id="UP000799423">
    <property type="component" value="Unassembled WGS sequence"/>
</dbReference>
<evidence type="ECO:0000256" key="1">
    <source>
        <dbReference type="SAM" id="MobiDB-lite"/>
    </source>
</evidence>
<gene>
    <name evidence="3" type="ORF">T440DRAFT_388251</name>
</gene>
<proteinExistence type="predicted"/>
<evidence type="ECO:0000313" key="3">
    <source>
        <dbReference type="EMBL" id="KAF2854258.1"/>
    </source>
</evidence>
<dbReference type="InterPro" id="IPR056026">
    <property type="entry name" value="DUF7607"/>
</dbReference>
<protein>
    <recommendedName>
        <fullName evidence="2">DUF7607 domain-containing protein</fullName>
    </recommendedName>
</protein>